<sequence length="88" mass="10393">MHLPLKLFTFFSIFTIYGFCINRNLIFLISEMLDFTLFATTYYKYTNIWYVANIQEGCIIYSPGTTFGGCLCRLVEVRLRYLRLHVPS</sequence>
<evidence type="ECO:0000313" key="2">
    <source>
        <dbReference type="EMBL" id="KAE9607610.1"/>
    </source>
</evidence>
<feature type="transmembrane region" description="Helical" evidence="1">
    <location>
        <begin position="7"/>
        <end position="29"/>
    </location>
</feature>
<keyword evidence="3" id="KW-1185">Reference proteome</keyword>
<dbReference type="Proteomes" id="UP000447434">
    <property type="component" value="Chromosome 9"/>
</dbReference>
<organism evidence="2 3">
    <name type="scientific">Lupinus albus</name>
    <name type="common">White lupine</name>
    <name type="synonym">Lupinus termis</name>
    <dbReference type="NCBI Taxonomy" id="3870"/>
    <lineage>
        <taxon>Eukaryota</taxon>
        <taxon>Viridiplantae</taxon>
        <taxon>Streptophyta</taxon>
        <taxon>Embryophyta</taxon>
        <taxon>Tracheophyta</taxon>
        <taxon>Spermatophyta</taxon>
        <taxon>Magnoliopsida</taxon>
        <taxon>eudicotyledons</taxon>
        <taxon>Gunneridae</taxon>
        <taxon>Pentapetalae</taxon>
        <taxon>rosids</taxon>
        <taxon>fabids</taxon>
        <taxon>Fabales</taxon>
        <taxon>Fabaceae</taxon>
        <taxon>Papilionoideae</taxon>
        <taxon>50 kb inversion clade</taxon>
        <taxon>genistoids sensu lato</taxon>
        <taxon>core genistoids</taxon>
        <taxon>Genisteae</taxon>
        <taxon>Lupinus</taxon>
    </lineage>
</organism>
<reference evidence="3" key="1">
    <citation type="journal article" date="2020" name="Nat. Commun.">
        <title>Genome sequence of the cluster root forming white lupin.</title>
        <authorList>
            <person name="Hufnagel B."/>
            <person name="Marques A."/>
            <person name="Soriano A."/>
            <person name="Marques L."/>
            <person name="Divol F."/>
            <person name="Doumas P."/>
            <person name="Sallet E."/>
            <person name="Mancinotti D."/>
            <person name="Carrere S."/>
            <person name="Marande W."/>
            <person name="Arribat S."/>
            <person name="Keller J."/>
            <person name="Huneau C."/>
            <person name="Blein T."/>
            <person name="Aime D."/>
            <person name="Laguerre M."/>
            <person name="Taylor J."/>
            <person name="Schubert V."/>
            <person name="Nelson M."/>
            <person name="Geu-Flores F."/>
            <person name="Crespi M."/>
            <person name="Gallardo-Guerrero K."/>
            <person name="Delaux P.-M."/>
            <person name="Salse J."/>
            <person name="Berges H."/>
            <person name="Guyot R."/>
            <person name="Gouzy J."/>
            <person name="Peret B."/>
        </authorList>
    </citation>
    <scope>NUCLEOTIDE SEQUENCE [LARGE SCALE GENOMIC DNA]</scope>
    <source>
        <strain evidence="3">cv. Amiga</strain>
    </source>
</reference>
<dbReference type="AlphaFoldDB" id="A0A6A4Q1F5"/>
<evidence type="ECO:0000313" key="3">
    <source>
        <dbReference type="Proteomes" id="UP000447434"/>
    </source>
</evidence>
<dbReference type="EMBL" id="WOCE01000009">
    <property type="protein sequence ID" value="KAE9607610.1"/>
    <property type="molecule type" value="Genomic_DNA"/>
</dbReference>
<keyword evidence="1" id="KW-0812">Transmembrane</keyword>
<accession>A0A6A4Q1F5</accession>
<evidence type="ECO:0000256" key="1">
    <source>
        <dbReference type="SAM" id="Phobius"/>
    </source>
</evidence>
<name>A0A6A4Q1F5_LUPAL</name>
<keyword evidence="1" id="KW-0472">Membrane</keyword>
<protein>
    <submittedName>
        <fullName evidence="2">Uncharacterized protein</fullName>
    </submittedName>
</protein>
<keyword evidence="1" id="KW-1133">Transmembrane helix</keyword>
<proteinExistence type="predicted"/>
<comment type="caution">
    <text evidence="2">The sequence shown here is derived from an EMBL/GenBank/DDBJ whole genome shotgun (WGS) entry which is preliminary data.</text>
</comment>
<gene>
    <name evidence="2" type="ORF">Lalb_Chr09g0331861</name>
</gene>